<reference evidence="1" key="1">
    <citation type="submission" date="2010-06" db="EMBL/GenBank/DDBJ databases">
        <authorList>
            <person name="Muzny D."/>
            <person name="Qin X."/>
            <person name="Buhay C."/>
            <person name="Dugan-Rocha S."/>
            <person name="Ding Y."/>
            <person name="Chen G."/>
            <person name="Hawes A."/>
            <person name="Holder M."/>
            <person name="Jhangiani S."/>
            <person name="Johnson A."/>
            <person name="Khan Z."/>
            <person name="Li Z."/>
            <person name="Liu W."/>
            <person name="Liu X."/>
            <person name="Perez L."/>
            <person name="Shen H."/>
            <person name="Wang Q."/>
            <person name="Watt J."/>
            <person name="Xi L."/>
            <person name="Xin Y."/>
            <person name="Zhou J."/>
            <person name="Deng J."/>
            <person name="Jiang H."/>
            <person name="Liu Y."/>
            <person name="Qu J."/>
            <person name="Song X.-Z."/>
            <person name="Zhang L."/>
            <person name="Villasana D."/>
            <person name="Johnson A."/>
            <person name="Liu J."/>
            <person name="Liyanage D."/>
            <person name="Lorensuhewa L."/>
            <person name="Robinson T."/>
            <person name="Song A."/>
            <person name="Song B.-B."/>
            <person name="Dinh H."/>
            <person name="Thornton R."/>
            <person name="Coyle M."/>
            <person name="Francisco L."/>
            <person name="Jackson L."/>
            <person name="Javaid M."/>
            <person name="Korchina V."/>
            <person name="Kovar C."/>
            <person name="Mata R."/>
            <person name="Mathew T."/>
            <person name="Ngo R."/>
            <person name="Nguyen L."/>
            <person name="Nguyen N."/>
            <person name="Okwuonu G."/>
            <person name="Ongeri F."/>
            <person name="Pham C."/>
            <person name="Simmons D."/>
            <person name="Wilczek-Boney K."/>
            <person name="Hale W."/>
            <person name="Jakkamsetti A."/>
            <person name="Pham P."/>
            <person name="Ruth R."/>
            <person name="San Lucas F."/>
            <person name="Warren J."/>
            <person name="Zhang J."/>
            <person name="Zhao Z."/>
            <person name="Zhou C."/>
            <person name="Zhu D."/>
            <person name="Lee S."/>
            <person name="Bess C."/>
            <person name="Blankenburg K."/>
            <person name="Forbes L."/>
            <person name="Fu Q."/>
            <person name="Gubbala S."/>
            <person name="Hirani K."/>
            <person name="Jayaseelan J.C."/>
            <person name="Lara F."/>
            <person name="Munidasa M."/>
            <person name="Palculict T."/>
            <person name="Patil S."/>
            <person name="Pu L.-L."/>
            <person name="Saada N."/>
            <person name="Tang L."/>
            <person name="Weissenberger G."/>
            <person name="Zhu Y."/>
            <person name="Hemphill L."/>
            <person name="Shang Y."/>
            <person name="Youmans B."/>
            <person name="Ayvaz T."/>
            <person name="Ross M."/>
            <person name="Santibanez J."/>
            <person name="Aqrawi P."/>
            <person name="Gross S."/>
            <person name="Joshi V."/>
            <person name="Fowler G."/>
            <person name="Nazareth L."/>
            <person name="Reid J."/>
            <person name="Worley K."/>
            <person name="Petrosino J."/>
            <person name="Highlander S."/>
            <person name="Gibbs R."/>
        </authorList>
    </citation>
    <scope>NUCLEOTIDE SEQUENCE [LARGE SCALE GENOMIC DNA]</scope>
    <source>
        <strain evidence="1">ATCC 33030</strain>
    </source>
</reference>
<dbReference type="AlphaFoldDB" id="D7WBJ9"/>
<keyword evidence="2" id="KW-1185">Reference proteome</keyword>
<evidence type="ECO:0000313" key="1">
    <source>
        <dbReference type="EMBL" id="EFK55230.1"/>
    </source>
</evidence>
<gene>
    <name evidence="1" type="ORF">HMPREF0291_10488</name>
</gene>
<dbReference type="EMBL" id="ACLJ02000001">
    <property type="protein sequence ID" value="EFK55230.1"/>
    <property type="molecule type" value="Genomic_DNA"/>
</dbReference>
<protein>
    <submittedName>
        <fullName evidence="1">Uncharacterized protein</fullName>
    </submittedName>
</protein>
<sequence>MQQPDKPHMSAQLADVPLDDFMTRLIAQELPLLDSTSRGIVYEELRAHKNAGKPVITNQGELPKRIREIMEL</sequence>
<dbReference type="eggNOG" id="ENOG5031QT8">
    <property type="taxonomic scope" value="Bacteria"/>
</dbReference>
<accession>D7WBJ9</accession>
<evidence type="ECO:0000313" key="2">
    <source>
        <dbReference type="Proteomes" id="UP000004208"/>
    </source>
</evidence>
<comment type="caution">
    <text evidence="1">The sequence shown here is derived from an EMBL/GenBank/DDBJ whole genome shotgun (WGS) entry which is preliminary data.</text>
</comment>
<dbReference type="Proteomes" id="UP000004208">
    <property type="component" value="Unassembled WGS sequence"/>
</dbReference>
<dbReference type="STRING" id="585529.HMPREF0291_10488"/>
<proteinExistence type="predicted"/>
<organism evidence="1 2">
    <name type="scientific">Corynebacterium genitalium ATCC 33030</name>
    <dbReference type="NCBI Taxonomy" id="585529"/>
    <lineage>
        <taxon>Bacteria</taxon>
        <taxon>Bacillati</taxon>
        <taxon>Actinomycetota</taxon>
        <taxon>Actinomycetes</taxon>
        <taxon>Mycobacteriales</taxon>
        <taxon>Corynebacteriaceae</taxon>
        <taxon>Corynebacterium</taxon>
    </lineage>
</organism>
<dbReference type="RefSeq" id="WP_005287412.1">
    <property type="nucleotide sequence ID" value="NZ_CM000961.1"/>
</dbReference>
<name>D7WBJ9_9CORY</name>
<dbReference type="HOGENOM" id="CLU_176116_0_0_11"/>